<dbReference type="Pfam" id="PF13426">
    <property type="entry name" value="PAS_9"/>
    <property type="match status" value="1"/>
</dbReference>
<evidence type="ECO:0000256" key="6">
    <source>
        <dbReference type="ARBA" id="ARBA00022777"/>
    </source>
</evidence>
<dbReference type="GO" id="GO:0000155">
    <property type="term" value="F:phosphorelay sensor kinase activity"/>
    <property type="evidence" value="ECO:0007669"/>
    <property type="project" value="InterPro"/>
</dbReference>
<evidence type="ECO:0000313" key="10">
    <source>
        <dbReference type="EMBL" id="RZV38116.1"/>
    </source>
</evidence>
<comment type="catalytic activity">
    <reaction evidence="1">
        <text>ATP + protein L-histidine = ADP + protein N-phospho-L-histidine.</text>
        <dbReference type="EC" id="2.7.13.3"/>
    </reaction>
</comment>
<dbReference type="InterPro" id="IPR000014">
    <property type="entry name" value="PAS"/>
</dbReference>
<dbReference type="InterPro" id="IPR003661">
    <property type="entry name" value="HisK_dim/P_dom"/>
</dbReference>
<dbReference type="Pfam" id="PF00512">
    <property type="entry name" value="HisKA"/>
    <property type="match status" value="1"/>
</dbReference>
<proteinExistence type="predicted"/>
<dbReference type="AlphaFoldDB" id="A0A520XAC3"/>
<keyword evidence="3" id="KW-0597">Phosphoprotein</keyword>
<dbReference type="SMART" id="SM00387">
    <property type="entry name" value="HATPase_c"/>
    <property type="match status" value="1"/>
</dbReference>
<evidence type="ECO:0000256" key="8">
    <source>
        <dbReference type="ARBA" id="ARBA00023012"/>
    </source>
</evidence>
<dbReference type="SMART" id="SM00388">
    <property type="entry name" value="HisKA"/>
    <property type="match status" value="1"/>
</dbReference>
<evidence type="ECO:0000313" key="11">
    <source>
        <dbReference type="Proteomes" id="UP000322454"/>
    </source>
</evidence>
<dbReference type="PROSITE" id="PS50109">
    <property type="entry name" value="HIS_KIN"/>
    <property type="match status" value="1"/>
</dbReference>
<evidence type="ECO:0000259" key="9">
    <source>
        <dbReference type="PROSITE" id="PS50109"/>
    </source>
</evidence>
<dbReference type="InterPro" id="IPR035965">
    <property type="entry name" value="PAS-like_dom_sf"/>
</dbReference>
<name>A0A520XAC3_9DELT</name>
<sequence>MGINSLILNNLNYSVILFDENLVLKFLNLPAQELTGYSDRFLNGITLGRFFNNNAYIEEKVKNVMQTGEGFIEFEYKFQNKYLNINNIHNIAKYVILEISKITDGDKPYILVSLKDITRFKEMDNNIKSEEKIEDLSRFIAEMAHEIKNPLGGIKASAAYLRKKFGASKSNGVKGFNELNGSDGFNGFNGSDGFNGFNGSDLNNFLEIIIKESERINNLIEELLALSKKHKTKISAVNINKIINEITIMEQAEFSAKNIEVIKEFDPSLPEIYASENALIQVFLNLLKNSVDAVNAAKASEAAKAANYKSTESMKNIKSIKSIKKRWGYVGNTAGKIKIITKIDYTRNNPKFIKIEFIDDGCGISKNDMNNIFVPFFTTKEKGTGLGLAVSQKIMHEHGGFIDISSAKNRGTTVSVYIPI</sequence>
<keyword evidence="5" id="KW-0547">Nucleotide-binding</keyword>
<dbReference type="Gene3D" id="1.10.287.130">
    <property type="match status" value="1"/>
</dbReference>
<evidence type="ECO:0000256" key="5">
    <source>
        <dbReference type="ARBA" id="ARBA00022741"/>
    </source>
</evidence>
<keyword evidence="6" id="KW-0418">Kinase</keyword>
<dbReference type="PRINTS" id="PR00344">
    <property type="entry name" value="BCTRLSENSOR"/>
</dbReference>
<dbReference type="Pfam" id="PF02518">
    <property type="entry name" value="HATPase_c"/>
    <property type="match status" value="1"/>
</dbReference>
<dbReference type="EMBL" id="SHMQ01000024">
    <property type="protein sequence ID" value="RZV38116.1"/>
    <property type="molecule type" value="Genomic_DNA"/>
</dbReference>
<dbReference type="SUPFAM" id="SSF55785">
    <property type="entry name" value="PYP-like sensor domain (PAS domain)"/>
    <property type="match status" value="1"/>
</dbReference>
<dbReference type="InterPro" id="IPR005467">
    <property type="entry name" value="His_kinase_dom"/>
</dbReference>
<dbReference type="PANTHER" id="PTHR43065:SF10">
    <property type="entry name" value="PEROXIDE STRESS-ACTIVATED HISTIDINE KINASE MAK3"/>
    <property type="match status" value="1"/>
</dbReference>
<comment type="caution">
    <text evidence="10">The sequence shown here is derived from an EMBL/GenBank/DDBJ whole genome shotgun (WGS) entry which is preliminary data.</text>
</comment>
<keyword evidence="7" id="KW-0067">ATP-binding</keyword>
<evidence type="ECO:0000256" key="3">
    <source>
        <dbReference type="ARBA" id="ARBA00022553"/>
    </source>
</evidence>
<dbReference type="InterPro" id="IPR036890">
    <property type="entry name" value="HATPase_C_sf"/>
</dbReference>
<evidence type="ECO:0000256" key="1">
    <source>
        <dbReference type="ARBA" id="ARBA00000085"/>
    </source>
</evidence>
<protein>
    <recommendedName>
        <fullName evidence="2">histidine kinase</fullName>
        <ecNumber evidence="2">2.7.13.3</ecNumber>
    </recommendedName>
</protein>
<dbReference type="EC" id="2.7.13.3" evidence="2"/>
<dbReference type="Gene3D" id="3.30.565.10">
    <property type="entry name" value="Histidine kinase-like ATPase, C-terminal domain"/>
    <property type="match status" value="1"/>
</dbReference>
<evidence type="ECO:0000256" key="4">
    <source>
        <dbReference type="ARBA" id="ARBA00022679"/>
    </source>
</evidence>
<organism evidence="10 11">
    <name type="scientific">Candidatus Acidulodesulfobacterium acidiphilum</name>
    <dbReference type="NCBI Taxonomy" id="2597224"/>
    <lineage>
        <taxon>Bacteria</taxon>
        <taxon>Deltaproteobacteria</taxon>
        <taxon>Candidatus Acidulodesulfobacterales</taxon>
        <taxon>Candidatus Acidulodesulfobacterium</taxon>
    </lineage>
</organism>
<dbReference type="Proteomes" id="UP000322454">
    <property type="component" value="Unassembled WGS sequence"/>
</dbReference>
<dbReference type="GO" id="GO:0005524">
    <property type="term" value="F:ATP binding"/>
    <property type="evidence" value="ECO:0007669"/>
    <property type="project" value="UniProtKB-KW"/>
</dbReference>
<keyword evidence="8" id="KW-0902">Two-component regulatory system</keyword>
<accession>A0A520XAC3</accession>
<dbReference type="SUPFAM" id="SSF55874">
    <property type="entry name" value="ATPase domain of HSP90 chaperone/DNA topoisomerase II/histidine kinase"/>
    <property type="match status" value="1"/>
</dbReference>
<gene>
    <name evidence="10" type="ORF">EVJ48_07750</name>
</gene>
<dbReference type="Gene3D" id="3.30.450.20">
    <property type="entry name" value="PAS domain"/>
    <property type="match status" value="1"/>
</dbReference>
<reference evidence="10 11" key="1">
    <citation type="submission" date="2019-01" db="EMBL/GenBank/DDBJ databases">
        <title>Insights into ecological role of a new deltaproteobacterial order Candidatus Sinidesulfobacterales (Sva0485) by metagenomics and metatranscriptomics.</title>
        <authorList>
            <person name="Tan S."/>
            <person name="Liu J."/>
            <person name="Fang Y."/>
            <person name="Hedlund B."/>
            <person name="Lian Z.-H."/>
            <person name="Huang L.-Y."/>
            <person name="Li J.-T."/>
            <person name="Huang L.-N."/>
            <person name="Li W.-J."/>
            <person name="Jiang H.-C."/>
            <person name="Dong H.-L."/>
            <person name="Shu W.-S."/>
        </authorList>
    </citation>
    <scope>NUCLEOTIDE SEQUENCE [LARGE SCALE GENOMIC DNA]</scope>
    <source>
        <strain evidence="10">AP4</strain>
    </source>
</reference>
<dbReference type="InterPro" id="IPR003594">
    <property type="entry name" value="HATPase_dom"/>
</dbReference>
<dbReference type="PANTHER" id="PTHR43065">
    <property type="entry name" value="SENSOR HISTIDINE KINASE"/>
    <property type="match status" value="1"/>
</dbReference>
<evidence type="ECO:0000256" key="2">
    <source>
        <dbReference type="ARBA" id="ARBA00012438"/>
    </source>
</evidence>
<keyword evidence="4" id="KW-0808">Transferase</keyword>
<dbReference type="CDD" id="cd00130">
    <property type="entry name" value="PAS"/>
    <property type="match status" value="1"/>
</dbReference>
<feature type="domain" description="Histidine kinase" evidence="9">
    <location>
        <begin position="142"/>
        <end position="420"/>
    </location>
</feature>
<dbReference type="CDD" id="cd00082">
    <property type="entry name" value="HisKA"/>
    <property type="match status" value="1"/>
</dbReference>
<dbReference type="InterPro" id="IPR036097">
    <property type="entry name" value="HisK_dim/P_sf"/>
</dbReference>
<dbReference type="SUPFAM" id="SSF47384">
    <property type="entry name" value="Homodimeric domain of signal transducing histidine kinase"/>
    <property type="match status" value="1"/>
</dbReference>
<evidence type="ECO:0000256" key="7">
    <source>
        <dbReference type="ARBA" id="ARBA00022840"/>
    </source>
</evidence>
<dbReference type="InterPro" id="IPR004358">
    <property type="entry name" value="Sig_transdc_His_kin-like_C"/>
</dbReference>